<dbReference type="EMBL" id="CP101637">
    <property type="protein sequence ID" value="WMT79924.1"/>
    <property type="molecule type" value="Genomic_DNA"/>
</dbReference>
<evidence type="ECO:0008006" key="4">
    <source>
        <dbReference type="Google" id="ProtNLM"/>
    </source>
</evidence>
<dbReference type="Proteomes" id="UP001235030">
    <property type="component" value="Chromosome"/>
</dbReference>
<feature type="transmembrane region" description="Helical" evidence="1">
    <location>
        <begin position="6"/>
        <end position="24"/>
    </location>
</feature>
<dbReference type="Pfam" id="PF16079">
    <property type="entry name" value="Phage_holin_5_2"/>
    <property type="match status" value="1"/>
</dbReference>
<proteinExistence type="predicted"/>
<name>A0ABY9PXG8_9FIRM</name>
<keyword evidence="1" id="KW-0472">Membrane</keyword>
<feature type="transmembrane region" description="Helical" evidence="1">
    <location>
        <begin position="60"/>
        <end position="82"/>
    </location>
</feature>
<sequence>MDLTFLNDYVVLVIVGICLCIGYVLKNSFPSLDNKYIPLIMAVLGVVLNVWIVKDISPDVLLAGMFSGLASTGFHQLFVSLINKEDK</sequence>
<evidence type="ECO:0000313" key="3">
    <source>
        <dbReference type="Proteomes" id="UP001235030"/>
    </source>
</evidence>
<organism evidence="2 3">
    <name type="scientific">Terrisporobacter mayombei</name>
    <dbReference type="NCBI Taxonomy" id="1541"/>
    <lineage>
        <taxon>Bacteria</taxon>
        <taxon>Bacillati</taxon>
        <taxon>Bacillota</taxon>
        <taxon>Clostridia</taxon>
        <taxon>Peptostreptococcales</taxon>
        <taxon>Peptostreptococcaceae</taxon>
        <taxon>Terrisporobacter</taxon>
    </lineage>
</organism>
<keyword evidence="1" id="KW-1133">Transmembrane helix</keyword>
<evidence type="ECO:0000313" key="2">
    <source>
        <dbReference type="EMBL" id="WMT79924.1"/>
    </source>
</evidence>
<protein>
    <recommendedName>
        <fullName evidence="4">Holin</fullName>
    </recommendedName>
</protein>
<dbReference type="RefSeq" id="WP_228106647.1">
    <property type="nucleotide sequence ID" value="NZ_CP101637.1"/>
</dbReference>
<feature type="transmembrane region" description="Helical" evidence="1">
    <location>
        <begin position="36"/>
        <end position="54"/>
    </location>
</feature>
<gene>
    <name evidence="2" type="ORF">TEMA_01950</name>
</gene>
<reference evidence="2 3" key="1">
    <citation type="submission" date="2022-07" db="EMBL/GenBank/DDBJ databases">
        <title>Genome sequence of Terrisporobacter mayombei DSM6539.</title>
        <authorList>
            <person name="Boeer T."/>
            <person name="Bengelsdorf F.R."/>
            <person name="Daniel R."/>
            <person name="Poehlein A."/>
        </authorList>
    </citation>
    <scope>NUCLEOTIDE SEQUENCE [LARGE SCALE GENOMIC DNA]</scope>
    <source>
        <strain evidence="2 3">DSM 6539</strain>
    </source>
</reference>
<dbReference type="InterPro" id="IPR032111">
    <property type="entry name" value="Clostridium_phage_holin"/>
</dbReference>
<keyword evidence="3" id="KW-1185">Reference proteome</keyword>
<accession>A0ABY9PXG8</accession>
<evidence type="ECO:0000256" key="1">
    <source>
        <dbReference type="SAM" id="Phobius"/>
    </source>
</evidence>
<keyword evidence="1" id="KW-0812">Transmembrane</keyword>